<dbReference type="GO" id="GO:0008168">
    <property type="term" value="F:methyltransferase activity"/>
    <property type="evidence" value="ECO:0007669"/>
    <property type="project" value="UniProtKB-KW"/>
</dbReference>
<evidence type="ECO:0000259" key="1">
    <source>
        <dbReference type="Pfam" id="PF13679"/>
    </source>
</evidence>
<dbReference type="GO" id="GO:0032259">
    <property type="term" value="P:methylation"/>
    <property type="evidence" value="ECO:0007669"/>
    <property type="project" value="UniProtKB-KW"/>
</dbReference>
<gene>
    <name evidence="2" type="ORF">GT019_06765</name>
</gene>
<dbReference type="InterPro" id="IPR029063">
    <property type="entry name" value="SAM-dependent_MTases_sf"/>
</dbReference>
<evidence type="ECO:0000313" key="2">
    <source>
        <dbReference type="EMBL" id="NBD23569.1"/>
    </source>
</evidence>
<proteinExistence type="predicted"/>
<dbReference type="Pfam" id="PF13679">
    <property type="entry name" value="Methyltransf_32"/>
    <property type="match status" value="1"/>
</dbReference>
<dbReference type="PANTHER" id="PTHR13369">
    <property type="match status" value="1"/>
</dbReference>
<dbReference type="Gene3D" id="3.40.50.150">
    <property type="entry name" value="Vaccinia Virus protein VP39"/>
    <property type="match status" value="1"/>
</dbReference>
<name>A0ABW9XLR5_9BACL</name>
<keyword evidence="2" id="KW-0808">Transferase</keyword>
<dbReference type="Proteomes" id="UP000665561">
    <property type="component" value="Unassembled WGS sequence"/>
</dbReference>
<sequence length="402" mass="45373">MESKEQWQRDVELWVAEGRLKGATFSQLRRKDGGIPAKTVIRPVELKGSLHYQFQYYKDNKVTHENVPQAQAAERMAEWLILHYRQALIRSDDADMQVLFNKKGKAAVLSKPSALAPEAKGEALAHNRQKQRVVQEGEAAPFLVELGIMTKDGQVIAKKQDKFRQINRFLEMVTDVLPHLPADREITIVDFGCGKSYLTFALYHLLAVKQGRRISVVGLDLKADVIAFCTELAEKLGYDRLRFQVGDIADYKDQSEVDMVVTLHACDTATDAALAKAVEWGASVILSVPCCQHELFKQIANETMKPLLSHGLLRERFTALATDAIRTQLLEVLGYRTQLLEFIDPEHTPKNMLIRAVKTAGGKSDADVKWQEYVAFRGMLQVSPYLERALEERLRQAIGDVK</sequence>
<accession>A0ABW9XLR5</accession>
<feature type="domain" description="Methyltransferase" evidence="1">
    <location>
        <begin position="161"/>
        <end position="297"/>
    </location>
</feature>
<dbReference type="RefSeq" id="WP_161742199.1">
    <property type="nucleotide sequence ID" value="NZ_JAAAMV010000003.1"/>
</dbReference>
<protein>
    <submittedName>
        <fullName evidence="2">Methyltransferase</fullName>
    </submittedName>
</protein>
<comment type="caution">
    <text evidence="2">The sequence shown here is derived from an EMBL/GenBank/DDBJ whole genome shotgun (WGS) entry which is preliminary data.</text>
</comment>
<keyword evidence="3" id="KW-1185">Reference proteome</keyword>
<organism evidence="2 3">
    <name type="scientific">Paenibacillus glycinis</name>
    <dbReference type="NCBI Taxonomy" id="2697035"/>
    <lineage>
        <taxon>Bacteria</taxon>
        <taxon>Bacillati</taxon>
        <taxon>Bacillota</taxon>
        <taxon>Bacilli</taxon>
        <taxon>Bacillales</taxon>
        <taxon>Paenibacillaceae</taxon>
        <taxon>Paenibacillus</taxon>
    </lineage>
</organism>
<reference evidence="2 3" key="1">
    <citation type="submission" date="2020-01" db="EMBL/GenBank/DDBJ databases">
        <title>Paenibacillus soybeanensis sp. nov. isolated from the nodules of soybean (Glycine max(L.) Merr).</title>
        <authorList>
            <person name="Wang H."/>
        </authorList>
    </citation>
    <scope>NUCLEOTIDE SEQUENCE [LARGE SCALE GENOMIC DNA]</scope>
    <source>
        <strain evidence="2 3">T1</strain>
    </source>
</reference>
<evidence type="ECO:0000313" key="3">
    <source>
        <dbReference type="Proteomes" id="UP000665561"/>
    </source>
</evidence>
<dbReference type="InterPro" id="IPR025714">
    <property type="entry name" value="Methyltranfer_dom"/>
</dbReference>
<dbReference type="PANTHER" id="PTHR13369:SF3">
    <property type="entry name" value="METHYLTRANSFERASE DOMAIN-CONTAINING PROTEIN"/>
    <property type="match status" value="1"/>
</dbReference>
<dbReference type="SUPFAM" id="SSF53335">
    <property type="entry name" value="S-adenosyl-L-methionine-dependent methyltransferases"/>
    <property type="match status" value="1"/>
</dbReference>
<dbReference type="CDD" id="cd02440">
    <property type="entry name" value="AdoMet_MTases"/>
    <property type="match status" value="1"/>
</dbReference>
<keyword evidence="2" id="KW-0489">Methyltransferase</keyword>
<dbReference type="EMBL" id="JAAAMV010000003">
    <property type="protein sequence ID" value="NBD23569.1"/>
    <property type="molecule type" value="Genomic_DNA"/>
</dbReference>